<feature type="region of interest" description="Disordered" evidence="3">
    <location>
        <begin position="147"/>
        <end position="239"/>
    </location>
</feature>
<gene>
    <name evidence="5" type="ORF">AGERDE_LOCUS521</name>
</gene>
<evidence type="ECO:0000256" key="2">
    <source>
        <dbReference type="ARBA" id="ARBA00023242"/>
    </source>
</evidence>
<accession>A0A9N8V270</accession>
<comment type="caution">
    <text evidence="5">The sequence shown here is derived from an EMBL/GenBank/DDBJ whole genome shotgun (WGS) entry which is preliminary data.</text>
</comment>
<evidence type="ECO:0000256" key="3">
    <source>
        <dbReference type="SAM" id="MobiDB-lite"/>
    </source>
</evidence>
<proteinExistence type="predicted"/>
<feature type="compositionally biased region" description="Low complexity" evidence="3">
    <location>
        <begin position="281"/>
        <end position="291"/>
    </location>
</feature>
<evidence type="ECO:0000259" key="4">
    <source>
        <dbReference type="SMART" id="SM00300"/>
    </source>
</evidence>
<feature type="compositionally biased region" description="Acidic residues" evidence="3">
    <location>
        <begin position="271"/>
        <end position="280"/>
    </location>
</feature>
<sequence>MENENIVCEKKLFVTENNQMFAHENSEIITNTYDNREEEKDSCVDLKDNKINTLTDNNSPSDCPASSLELKRDLVHFTALPNSENAEQATAGVDCSKKEIKSQRYRQGTVQFLVRDGESLTEEWVKQDDLNPTFISMYLDSLEKIQNHNNKNDNQKNRTKNSHDNEERNSRSNAKRPRGRPRKEKPPPGRPRLTTTSTKDHEIKNLKYQNNYVPSDSSNDEPFASNPSDIKSEDSKSEDMIIEESASQNFSELLSSQLQDYFTKKVPANDSMEEETESSSDETSSNCSGESENFRVLSIHKDTHNEIYFKIESNDGSASLIKRSEANLLYPQEVLAFYESKLTWNCQ</sequence>
<evidence type="ECO:0000313" key="6">
    <source>
        <dbReference type="Proteomes" id="UP000789831"/>
    </source>
</evidence>
<dbReference type="InterPro" id="IPR008251">
    <property type="entry name" value="Chromo_shadow_dom"/>
</dbReference>
<feature type="compositionally biased region" description="Basic and acidic residues" evidence="3">
    <location>
        <begin position="147"/>
        <end position="170"/>
    </location>
</feature>
<keyword evidence="6" id="KW-1185">Reference proteome</keyword>
<keyword evidence="2" id="KW-0539">Nucleus</keyword>
<dbReference type="EMBL" id="CAJVPL010000025">
    <property type="protein sequence ID" value="CAG8435363.1"/>
    <property type="molecule type" value="Genomic_DNA"/>
</dbReference>
<reference evidence="5" key="1">
    <citation type="submission" date="2021-06" db="EMBL/GenBank/DDBJ databases">
        <authorList>
            <person name="Kallberg Y."/>
            <person name="Tangrot J."/>
            <person name="Rosling A."/>
        </authorList>
    </citation>
    <scope>NUCLEOTIDE SEQUENCE</scope>
    <source>
        <strain evidence="5">MT106</strain>
    </source>
</reference>
<evidence type="ECO:0000313" key="5">
    <source>
        <dbReference type="EMBL" id="CAG8435363.1"/>
    </source>
</evidence>
<organism evidence="5 6">
    <name type="scientific">Ambispora gerdemannii</name>
    <dbReference type="NCBI Taxonomy" id="144530"/>
    <lineage>
        <taxon>Eukaryota</taxon>
        <taxon>Fungi</taxon>
        <taxon>Fungi incertae sedis</taxon>
        <taxon>Mucoromycota</taxon>
        <taxon>Glomeromycotina</taxon>
        <taxon>Glomeromycetes</taxon>
        <taxon>Archaeosporales</taxon>
        <taxon>Ambisporaceae</taxon>
        <taxon>Ambispora</taxon>
    </lineage>
</organism>
<dbReference type="GO" id="GO:0005634">
    <property type="term" value="C:nucleus"/>
    <property type="evidence" value="ECO:0007669"/>
    <property type="project" value="UniProtKB-SubCell"/>
</dbReference>
<feature type="compositionally biased region" description="Basic residues" evidence="3">
    <location>
        <begin position="173"/>
        <end position="183"/>
    </location>
</feature>
<dbReference type="Pfam" id="PF01393">
    <property type="entry name" value="Chromo_shadow"/>
    <property type="match status" value="1"/>
</dbReference>
<dbReference type="InterPro" id="IPR016197">
    <property type="entry name" value="Chromo-like_dom_sf"/>
</dbReference>
<dbReference type="OrthoDB" id="433924at2759"/>
<dbReference type="AlphaFoldDB" id="A0A9N8V270"/>
<dbReference type="CDD" id="cd00034">
    <property type="entry name" value="CSD"/>
    <property type="match status" value="1"/>
</dbReference>
<feature type="domain" description="Chromo shadow" evidence="4">
    <location>
        <begin position="285"/>
        <end position="347"/>
    </location>
</feature>
<protein>
    <submittedName>
        <fullName evidence="5">7398_t:CDS:1</fullName>
    </submittedName>
</protein>
<name>A0A9N8V270_9GLOM</name>
<evidence type="ECO:0000256" key="1">
    <source>
        <dbReference type="ARBA" id="ARBA00004123"/>
    </source>
</evidence>
<feature type="region of interest" description="Disordered" evidence="3">
    <location>
        <begin position="268"/>
        <end position="291"/>
    </location>
</feature>
<feature type="compositionally biased region" description="Polar residues" evidence="3">
    <location>
        <begin position="207"/>
        <end position="217"/>
    </location>
</feature>
<dbReference type="Proteomes" id="UP000789831">
    <property type="component" value="Unassembled WGS sequence"/>
</dbReference>
<dbReference type="SMART" id="SM00300">
    <property type="entry name" value="ChSh"/>
    <property type="match status" value="1"/>
</dbReference>
<feature type="compositionally biased region" description="Basic and acidic residues" evidence="3">
    <location>
        <begin position="230"/>
        <end position="239"/>
    </location>
</feature>
<comment type="subcellular location">
    <subcellularLocation>
        <location evidence="1">Nucleus</location>
    </subcellularLocation>
</comment>
<dbReference type="SUPFAM" id="SSF54160">
    <property type="entry name" value="Chromo domain-like"/>
    <property type="match status" value="1"/>
</dbReference>
<dbReference type="Gene3D" id="2.40.50.40">
    <property type="match status" value="1"/>
</dbReference>